<feature type="transmembrane region" description="Helical" evidence="1">
    <location>
        <begin position="62"/>
        <end position="83"/>
    </location>
</feature>
<evidence type="ECO:0000313" key="2">
    <source>
        <dbReference type="EMBL" id="ORA27728.1"/>
    </source>
</evidence>
<evidence type="ECO:0000313" key="3">
    <source>
        <dbReference type="Proteomes" id="UP000192448"/>
    </source>
</evidence>
<keyword evidence="1" id="KW-1133">Transmembrane helix</keyword>
<proteinExistence type="predicted"/>
<keyword evidence="1" id="KW-0472">Membrane</keyword>
<dbReference type="Proteomes" id="UP000192448">
    <property type="component" value="Unassembled WGS sequence"/>
</dbReference>
<evidence type="ECO:0000256" key="1">
    <source>
        <dbReference type="SAM" id="Phobius"/>
    </source>
</evidence>
<sequence length="153" mass="16634">MAVYRPAMSHPTARPTQTRLLCIVYAVIAAVALAATWSQNVAYFHSPTGLLTFWSDTKVNPASRSITVDIVLFFLAAAIFMVLEGRKHAIPYVWAYLLGGALVAISVTFPLFLIARQLRVGPSETTRLSAVDATILAVLSVLTIAFVIWVDAI</sequence>
<gene>
    <name evidence="2" type="ORF">BST13_30060</name>
</gene>
<name>A0A1X0AD08_9MYCO</name>
<organism evidence="2 3">
    <name type="scientific">Mycobacterium aquaticum</name>
    <dbReference type="NCBI Taxonomy" id="1927124"/>
    <lineage>
        <taxon>Bacteria</taxon>
        <taxon>Bacillati</taxon>
        <taxon>Actinomycetota</taxon>
        <taxon>Actinomycetes</taxon>
        <taxon>Mycobacteriales</taxon>
        <taxon>Mycobacteriaceae</taxon>
        <taxon>Mycobacterium</taxon>
    </lineage>
</organism>
<keyword evidence="1" id="KW-0812">Transmembrane</keyword>
<comment type="caution">
    <text evidence="2">The sequence shown here is derived from an EMBL/GenBank/DDBJ whole genome shotgun (WGS) entry which is preliminary data.</text>
</comment>
<dbReference type="InterPro" id="IPR021362">
    <property type="entry name" value="DUF2834"/>
</dbReference>
<dbReference type="EMBL" id="MVHF01000044">
    <property type="protein sequence ID" value="ORA27728.1"/>
    <property type="molecule type" value="Genomic_DNA"/>
</dbReference>
<keyword evidence="3" id="KW-1185">Reference proteome</keyword>
<evidence type="ECO:0008006" key="4">
    <source>
        <dbReference type="Google" id="ProtNLM"/>
    </source>
</evidence>
<protein>
    <recommendedName>
        <fullName evidence="4">DUF2834 domain-containing protein</fullName>
    </recommendedName>
</protein>
<accession>A0A1X0AD08</accession>
<feature type="transmembrane region" description="Helical" evidence="1">
    <location>
        <begin position="127"/>
        <end position="150"/>
    </location>
</feature>
<reference evidence="2 3" key="1">
    <citation type="submission" date="2017-02" db="EMBL/GenBank/DDBJ databases">
        <title>The new phylogeny of genus Mycobacterium.</title>
        <authorList>
            <person name="Tortoli E."/>
            <person name="Trovato A."/>
            <person name="Cirillo D.M."/>
        </authorList>
    </citation>
    <scope>NUCLEOTIDE SEQUENCE [LARGE SCALE GENOMIC DNA]</scope>
    <source>
        <strain evidence="2 3">RW6</strain>
    </source>
</reference>
<dbReference type="STRING" id="1927124.BST13_30060"/>
<dbReference type="AlphaFoldDB" id="A0A1X0AD08"/>
<dbReference type="Pfam" id="PF11196">
    <property type="entry name" value="DUF2834"/>
    <property type="match status" value="1"/>
</dbReference>
<feature type="transmembrane region" description="Helical" evidence="1">
    <location>
        <begin position="95"/>
        <end position="115"/>
    </location>
</feature>